<dbReference type="AlphaFoldDB" id="D1FPX8"/>
<comment type="similarity">
    <text evidence="2">Belongs to the PBP/GOBP family.</text>
</comment>
<evidence type="ECO:0000256" key="3">
    <source>
        <dbReference type="ARBA" id="ARBA00022525"/>
    </source>
</evidence>
<feature type="chain" id="PRO_5003021644" evidence="4">
    <location>
        <begin position="20"/>
        <end position="143"/>
    </location>
</feature>
<sequence length="143" mass="15338">MGKILVVLLIGAWLTCCRAEGTDGAQAAVDALANCGGAVYFSKADIPGSEGKCFVKCLLRAIKVIKGGRVNWTSFEALIDDPQAKVGLQGCKAIIGENLDDSCTTASEVYHCVNSGFPDTFRDAYVKYFNTDQDSFKHALPLH</sequence>
<dbReference type="InterPro" id="IPR036728">
    <property type="entry name" value="PBP_GOBP_sf"/>
</dbReference>
<dbReference type="SUPFAM" id="SSF47565">
    <property type="entry name" value="Insect pheromone/odorant-binding proteins"/>
    <property type="match status" value="1"/>
</dbReference>
<dbReference type="GO" id="GO:0005549">
    <property type="term" value="F:odorant binding"/>
    <property type="evidence" value="ECO:0007669"/>
    <property type="project" value="InterPro"/>
</dbReference>
<proteinExistence type="evidence at transcript level"/>
<comment type="subcellular location">
    <subcellularLocation>
        <location evidence="1">Secreted</location>
    </subcellularLocation>
</comment>
<evidence type="ECO:0000256" key="4">
    <source>
        <dbReference type="SAM" id="SignalP"/>
    </source>
</evidence>
<keyword evidence="3" id="KW-0964">Secreted</keyword>
<organism evidence="5">
    <name type="scientific">Simulium nigrimanum</name>
    <name type="common">Black fly</name>
    <dbReference type="NCBI Taxonomy" id="683695"/>
    <lineage>
        <taxon>Eukaryota</taxon>
        <taxon>Metazoa</taxon>
        <taxon>Ecdysozoa</taxon>
        <taxon>Arthropoda</taxon>
        <taxon>Hexapoda</taxon>
        <taxon>Insecta</taxon>
        <taxon>Pterygota</taxon>
        <taxon>Neoptera</taxon>
        <taxon>Endopterygota</taxon>
        <taxon>Diptera</taxon>
        <taxon>Nematocera</taxon>
        <taxon>Chironomoidea</taxon>
        <taxon>Simuliidae</taxon>
        <taxon>Simulium</taxon>
    </lineage>
</organism>
<feature type="signal peptide" evidence="4">
    <location>
        <begin position="1"/>
        <end position="19"/>
    </location>
</feature>
<dbReference type="EMBL" id="EZ419878">
    <property type="protein sequence ID" value="ACZ28233.1"/>
    <property type="molecule type" value="mRNA"/>
</dbReference>
<evidence type="ECO:0000313" key="5">
    <source>
        <dbReference type="EMBL" id="ACZ28233.1"/>
    </source>
</evidence>
<accession>D1FPX8</accession>
<keyword evidence="4" id="KW-0732">Signal</keyword>
<evidence type="ECO:0000256" key="2">
    <source>
        <dbReference type="ARBA" id="ARBA00008098"/>
    </source>
</evidence>
<dbReference type="InterPro" id="IPR006170">
    <property type="entry name" value="PBP/GOBP"/>
</dbReference>
<dbReference type="CDD" id="cd23992">
    <property type="entry name" value="PBP_GOBP"/>
    <property type="match status" value="1"/>
</dbReference>
<dbReference type="GO" id="GO:0005576">
    <property type="term" value="C:extracellular region"/>
    <property type="evidence" value="ECO:0007669"/>
    <property type="project" value="UniProtKB-SubCell"/>
</dbReference>
<dbReference type="Pfam" id="PF01395">
    <property type="entry name" value="PBP_GOBP"/>
    <property type="match status" value="1"/>
</dbReference>
<protein>
    <submittedName>
        <fullName evidence="5">Salivary D7 secreted protein</fullName>
    </submittedName>
</protein>
<name>D1FPX8_SIMNI</name>
<dbReference type="Gene3D" id="1.10.238.20">
    <property type="entry name" value="Pheromone/general odorant binding protein domain"/>
    <property type="match status" value="1"/>
</dbReference>
<reference evidence="5" key="1">
    <citation type="submission" date="2009-10" db="EMBL/GenBank/DDBJ databases">
        <title>An Insight into the Sialotranscriptome of Simulium nigrimanum, a Black Fly Associated with Fogo Selvagem in South America.</title>
        <authorList>
            <person name="Ribeiro J.M.C."/>
            <person name="Valenzuela J.G."/>
            <person name="Pham V.M."/>
            <person name="Kleeman L."/>
            <person name="Barbian K.D."/>
            <person name="Favreau A.J."/>
            <person name="Eaton D.P."/>
            <person name="Aoki V."/>
            <person name="Hans-Filho G."/>
            <person name="Rivitti E.A."/>
            <person name="Diaz L.A."/>
        </authorList>
    </citation>
    <scope>NUCLEOTIDE SEQUENCE</scope>
    <source>
        <tissue evidence="5">Salivary glands</tissue>
    </source>
</reference>
<evidence type="ECO:0000256" key="1">
    <source>
        <dbReference type="ARBA" id="ARBA00004613"/>
    </source>
</evidence>